<evidence type="ECO:0000256" key="5">
    <source>
        <dbReference type="ARBA" id="ARBA00023128"/>
    </source>
</evidence>
<dbReference type="Pfam" id="PF10236">
    <property type="entry name" value="DAP3"/>
    <property type="match status" value="1"/>
</dbReference>
<dbReference type="STRING" id="1344418.A0A1D2VQ89"/>
<evidence type="ECO:0000313" key="9">
    <source>
        <dbReference type="Proteomes" id="UP000095038"/>
    </source>
</evidence>
<reference evidence="9" key="1">
    <citation type="submission" date="2016-05" db="EMBL/GenBank/DDBJ databases">
        <title>Comparative genomics of biotechnologically important yeasts.</title>
        <authorList>
            <consortium name="DOE Joint Genome Institute"/>
            <person name="Riley R."/>
            <person name="Haridas S."/>
            <person name="Wolfe K.H."/>
            <person name="Lopes M.R."/>
            <person name="Hittinger C.T."/>
            <person name="Goker M."/>
            <person name="Salamov A."/>
            <person name="Wisecaver J."/>
            <person name="Long T.M."/>
            <person name="Aerts A.L."/>
            <person name="Barry K."/>
            <person name="Choi C."/>
            <person name="Clum A."/>
            <person name="Coughlan A.Y."/>
            <person name="Deshpande S."/>
            <person name="Douglass A.P."/>
            <person name="Hanson S.J."/>
            <person name="Klenk H.-P."/>
            <person name="Labutti K."/>
            <person name="Lapidus A."/>
            <person name="Lindquist E."/>
            <person name="Lipzen A."/>
            <person name="Meier-Kolthoff J.P."/>
            <person name="Ohm R.A."/>
            <person name="Otillar R.P."/>
            <person name="Pangilinan J."/>
            <person name="Peng Y."/>
            <person name="Rokas A."/>
            <person name="Rosa C.A."/>
            <person name="Scheuner C."/>
            <person name="Sibirny A.A."/>
            <person name="Slot J.C."/>
            <person name="Stielow J.B."/>
            <person name="Sun H."/>
            <person name="Kurtzman C.P."/>
            <person name="Blackwell M."/>
            <person name="Grigoriev I.V."/>
            <person name="Jeffries T.W."/>
        </authorList>
    </citation>
    <scope>NUCLEOTIDE SEQUENCE [LARGE SCALE GENOMIC DNA]</scope>
    <source>
        <strain evidence="9">DSM 1968</strain>
    </source>
</reference>
<feature type="non-terminal residue" evidence="8">
    <location>
        <position position="317"/>
    </location>
</feature>
<gene>
    <name evidence="8" type="ORF">ASCRUDRAFT_26131</name>
</gene>
<organism evidence="8 9">
    <name type="scientific">Ascoidea rubescens DSM 1968</name>
    <dbReference type="NCBI Taxonomy" id="1344418"/>
    <lineage>
        <taxon>Eukaryota</taxon>
        <taxon>Fungi</taxon>
        <taxon>Dikarya</taxon>
        <taxon>Ascomycota</taxon>
        <taxon>Saccharomycotina</taxon>
        <taxon>Saccharomycetes</taxon>
        <taxon>Ascoideaceae</taxon>
        <taxon>Ascoidea</taxon>
    </lineage>
</organism>
<feature type="non-terminal residue" evidence="8">
    <location>
        <position position="1"/>
    </location>
</feature>
<keyword evidence="5" id="KW-0496">Mitochondrion</keyword>
<dbReference type="EMBL" id="KV454475">
    <property type="protein sequence ID" value="ODV63781.1"/>
    <property type="molecule type" value="Genomic_DNA"/>
</dbReference>
<dbReference type="RefSeq" id="XP_020050088.1">
    <property type="nucleotide sequence ID" value="XM_020189935.1"/>
</dbReference>
<evidence type="ECO:0000256" key="1">
    <source>
        <dbReference type="ARBA" id="ARBA00004173"/>
    </source>
</evidence>
<evidence type="ECO:0000256" key="6">
    <source>
        <dbReference type="ARBA" id="ARBA00023274"/>
    </source>
</evidence>
<dbReference type="InterPro" id="IPR019368">
    <property type="entry name" value="Ribosomal_mS29"/>
</dbReference>
<keyword evidence="4" id="KW-0689">Ribosomal protein</keyword>
<dbReference type="PANTHER" id="PTHR12810:SF0">
    <property type="entry name" value="SMALL RIBOSOMAL SUBUNIT PROTEIN MS29"/>
    <property type="match status" value="1"/>
</dbReference>
<dbReference type="Gene3D" id="3.40.50.300">
    <property type="entry name" value="P-loop containing nucleotide triphosphate hydrolases"/>
    <property type="match status" value="1"/>
</dbReference>
<accession>A0A1D2VQ89</accession>
<dbReference type="GO" id="GO:0005763">
    <property type="term" value="C:mitochondrial small ribosomal subunit"/>
    <property type="evidence" value="ECO:0007669"/>
    <property type="project" value="TreeGrafter"/>
</dbReference>
<evidence type="ECO:0000256" key="7">
    <source>
        <dbReference type="ARBA" id="ARBA00035140"/>
    </source>
</evidence>
<comment type="subcellular location">
    <subcellularLocation>
        <location evidence="1">Mitochondrion</location>
    </subcellularLocation>
</comment>
<dbReference type="AlphaFoldDB" id="A0A1D2VQ89"/>
<dbReference type="InParanoid" id="A0A1D2VQ89"/>
<evidence type="ECO:0000256" key="3">
    <source>
        <dbReference type="ARBA" id="ARBA00022946"/>
    </source>
</evidence>
<dbReference type="GeneID" id="30963571"/>
<dbReference type="PANTHER" id="PTHR12810">
    <property type="entry name" value="MITOCHONDRIAL 28S RIBOSOMAL PROTEIN S29"/>
    <property type="match status" value="1"/>
</dbReference>
<evidence type="ECO:0000313" key="8">
    <source>
        <dbReference type="EMBL" id="ODV63781.1"/>
    </source>
</evidence>
<keyword evidence="9" id="KW-1185">Reference proteome</keyword>
<name>A0A1D2VQ89_9ASCO</name>
<dbReference type="SUPFAM" id="SSF52540">
    <property type="entry name" value="P-loop containing nucleoside triphosphate hydrolases"/>
    <property type="match status" value="1"/>
</dbReference>
<evidence type="ECO:0000256" key="2">
    <source>
        <dbReference type="ARBA" id="ARBA00009863"/>
    </source>
</evidence>
<evidence type="ECO:0000256" key="4">
    <source>
        <dbReference type="ARBA" id="ARBA00022980"/>
    </source>
</evidence>
<dbReference type="OrthoDB" id="274828at2759"/>
<dbReference type="Proteomes" id="UP000095038">
    <property type="component" value="Unassembled WGS sequence"/>
</dbReference>
<comment type="similarity">
    <text evidence="2">Belongs to the mitochondrion-specific ribosomal protein mS29 family.</text>
</comment>
<proteinExistence type="inferred from homology"/>
<keyword evidence="6" id="KW-0687">Ribonucleoprotein</keyword>
<dbReference type="FunCoup" id="A0A1D2VQ89">
    <property type="interactions" value="111"/>
</dbReference>
<dbReference type="InterPro" id="IPR027417">
    <property type="entry name" value="P-loop_NTPase"/>
</dbReference>
<dbReference type="GO" id="GO:0003735">
    <property type="term" value="F:structural constituent of ribosome"/>
    <property type="evidence" value="ECO:0007669"/>
    <property type="project" value="TreeGrafter"/>
</dbReference>
<protein>
    <recommendedName>
        <fullName evidence="7">Small ribosomal subunit protein mS29</fullName>
    </recommendedName>
</protein>
<keyword evidence="3" id="KW-0809">Transit peptide</keyword>
<sequence>KSESKILKFSPELTNTLTDSELLKNIHYKELFHSPIQLFSKNDSQTVLKTVQDSLDSPSIQNRLILLGEKGLGKSTLLSQVFAYAISNNSVILPISKPEPLIQGDSDYNYIKDRKFYSQPMYLKKFFRKILKINHYSKIFQQIVLSNDYLLGDAVKFGQFVKFPTGKANLLQLIEFAASAKISALDRYKAFEALISELNNQDQFPVFILVDNFNYITNNPITMYRSPDNVPLKFTEFQLGSFLKNYISGDKSFPKGGVFLATSSDYQTTQTLSVGLDLQQNNPYASKKDFDLEWAEILRRNGGIKPYNLKGFSYNET</sequence>